<dbReference type="CDD" id="cd06222">
    <property type="entry name" value="RNase_H_like"/>
    <property type="match status" value="1"/>
</dbReference>
<dbReference type="Pfam" id="PF13456">
    <property type="entry name" value="RVT_3"/>
    <property type="match status" value="1"/>
</dbReference>
<evidence type="ECO:0000259" key="1">
    <source>
        <dbReference type="Pfam" id="PF13456"/>
    </source>
</evidence>
<comment type="caution">
    <text evidence="2">The sequence shown here is derived from an EMBL/GenBank/DDBJ whole genome shotgun (WGS) entry which is preliminary data.</text>
</comment>
<evidence type="ECO:0000313" key="3">
    <source>
        <dbReference type="Proteomes" id="UP001396334"/>
    </source>
</evidence>
<dbReference type="PANTHER" id="PTHR47723">
    <property type="entry name" value="OS05G0353850 PROTEIN"/>
    <property type="match status" value="1"/>
</dbReference>
<dbReference type="InterPro" id="IPR002156">
    <property type="entry name" value="RNaseH_domain"/>
</dbReference>
<organism evidence="2 3">
    <name type="scientific">Hibiscus sabdariffa</name>
    <name type="common">roselle</name>
    <dbReference type="NCBI Taxonomy" id="183260"/>
    <lineage>
        <taxon>Eukaryota</taxon>
        <taxon>Viridiplantae</taxon>
        <taxon>Streptophyta</taxon>
        <taxon>Embryophyta</taxon>
        <taxon>Tracheophyta</taxon>
        <taxon>Spermatophyta</taxon>
        <taxon>Magnoliopsida</taxon>
        <taxon>eudicotyledons</taxon>
        <taxon>Gunneridae</taxon>
        <taxon>Pentapetalae</taxon>
        <taxon>rosids</taxon>
        <taxon>malvids</taxon>
        <taxon>Malvales</taxon>
        <taxon>Malvaceae</taxon>
        <taxon>Malvoideae</taxon>
        <taxon>Hibiscus</taxon>
    </lineage>
</organism>
<dbReference type="Proteomes" id="UP001396334">
    <property type="component" value="Unassembled WGS sequence"/>
</dbReference>
<name>A0ABR2SS83_9ROSI</name>
<feature type="domain" description="RNase H type-1" evidence="1">
    <location>
        <begin position="88"/>
        <end position="137"/>
    </location>
</feature>
<keyword evidence="3" id="KW-1185">Reference proteome</keyword>
<gene>
    <name evidence="2" type="ORF">V6N11_067808</name>
</gene>
<sequence length="150" mass="17159">MNLMIAYGFVSDMADWDVLFGYLVWSLWLRRNEVVFTGEQVRIESIIFRAMHMTQEYIAHNSNGKPTTSATLHGSHDLVHWERLSLGFSRRLGCCSVVEVEIWDIFEGLSTAWSISIQKLIVEIDNLEAIKLLQGYVHGASTFTLIPHVM</sequence>
<proteinExistence type="predicted"/>
<accession>A0ABR2SS83</accession>
<protein>
    <recommendedName>
        <fullName evidence="1">RNase H type-1 domain-containing protein</fullName>
    </recommendedName>
</protein>
<dbReference type="EMBL" id="JBBPBN010000012">
    <property type="protein sequence ID" value="KAK9027992.1"/>
    <property type="molecule type" value="Genomic_DNA"/>
</dbReference>
<evidence type="ECO:0000313" key="2">
    <source>
        <dbReference type="EMBL" id="KAK9027992.1"/>
    </source>
</evidence>
<dbReference type="InterPro" id="IPR044730">
    <property type="entry name" value="RNase_H-like_dom_plant"/>
</dbReference>
<dbReference type="PANTHER" id="PTHR47723:SF19">
    <property type="entry name" value="POLYNUCLEOTIDYL TRANSFERASE, RIBONUCLEASE H-LIKE SUPERFAMILY PROTEIN"/>
    <property type="match status" value="1"/>
</dbReference>
<dbReference type="InterPro" id="IPR053151">
    <property type="entry name" value="RNase_H-like"/>
</dbReference>
<reference evidence="2 3" key="1">
    <citation type="journal article" date="2024" name="G3 (Bethesda)">
        <title>Genome assembly of Hibiscus sabdariffa L. provides insights into metabolisms of medicinal natural products.</title>
        <authorList>
            <person name="Kim T."/>
        </authorList>
    </citation>
    <scope>NUCLEOTIDE SEQUENCE [LARGE SCALE GENOMIC DNA]</scope>
    <source>
        <strain evidence="2">TK-2024</strain>
        <tissue evidence="2">Old leaves</tissue>
    </source>
</reference>